<accession>A0A0U1NIU5</accession>
<dbReference type="PANTHER" id="PTHR39176:SF1">
    <property type="entry name" value="PERIPLASMIC PROTEIN"/>
    <property type="match status" value="1"/>
</dbReference>
<feature type="domain" description="Lysozyme inhibitor LprI-like N-terminal" evidence="2">
    <location>
        <begin position="36"/>
        <end position="130"/>
    </location>
</feature>
<reference evidence="3 4" key="1">
    <citation type="submission" date="2015-04" db="EMBL/GenBank/DDBJ databases">
        <authorList>
            <person name="Syromyatnikov M.Y."/>
            <person name="Popov V.N."/>
        </authorList>
    </citation>
    <scope>NUCLEOTIDE SEQUENCE [LARGE SCALE GENOMIC DNA]</scope>
    <source>
        <strain evidence="3 4">CECT 5292</strain>
    </source>
</reference>
<dbReference type="OrthoDB" id="7340239at2"/>
<feature type="signal peptide" evidence="1">
    <location>
        <begin position="1"/>
        <end position="26"/>
    </location>
</feature>
<evidence type="ECO:0000256" key="1">
    <source>
        <dbReference type="SAM" id="SignalP"/>
    </source>
</evidence>
<protein>
    <recommendedName>
        <fullName evidence="2">Lysozyme inhibitor LprI-like N-terminal domain-containing protein</fullName>
    </recommendedName>
</protein>
<keyword evidence="1" id="KW-0732">Signal</keyword>
<dbReference type="AlphaFoldDB" id="A0A0U1NIU5"/>
<gene>
    <name evidence="3" type="ORF">NIG5292_00689</name>
</gene>
<dbReference type="InterPro" id="IPR009739">
    <property type="entry name" value="LprI-like_N"/>
</dbReference>
<dbReference type="Gene3D" id="1.20.1270.180">
    <property type="match status" value="1"/>
</dbReference>
<organism evidence="3 4">
    <name type="scientific">Nereida ignava</name>
    <dbReference type="NCBI Taxonomy" id="282199"/>
    <lineage>
        <taxon>Bacteria</taxon>
        <taxon>Pseudomonadati</taxon>
        <taxon>Pseudomonadota</taxon>
        <taxon>Alphaproteobacteria</taxon>
        <taxon>Rhodobacterales</taxon>
        <taxon>Roseobacteraceae</taxon>
        <taxon>Nereida</taxon>
    </lineage>
</organism>
<proteinExistence type="predicted"/>
<sequence>MNNAACAGALAFIVGGLCLTPHNAQADQAYGADVNCDDPQNQLEMTYCEGEAFAREDARLNLAYRGAMERAQNLESDETARLLRQAQRAWIKYRDLACASEAATAQGGSISGQLYLGCKTYLTRQRADDLAVFFDVM</sequence>
<dbReference type="EMBL" id="CVQV01000003">
    <property type="protein sequence ID" value="CRK74654.1"/>
    <property type="molecule type" value="Genomic_DNA"/>
</dbReference>
<evidence type="ECO:0000313" key="3">
    <source>
        <dbReference type="EMBL" id="CRK74654.1"/>
    </source>
</evidence>
<name>A0A0U1NIU5_9RHOB</name>
<dbReference type="PANTHER" id="PTHR39176">
    <property type="entry name" value="PERIPLASMIC PROTEIN-RELATED"/>
    <property type="match status" value="1"/>
</dbReference>
<feature type="chain" id="PRO_5006712168" description="Lysozyme inhibitor LprI-like N-terminal domain-containing protein" evidence="1">
    <location>
        <begin position="27"/>
        <end position="137"/>
    </location>
</feature>
<dbReference type="Pfam" id="PF07007">
    <property type="entry name" value="LprI"/>
    <property type="match status" value="1"/>
</dbReference>
<evidence type="ECO:0000259" key="2">
    <source>
        <dbReference type="Pfam" id="PF07007"/>
    </source>
</evidence>
<keyword evidence="4" id="KW-1185">Reference proteome</keyword>
<dbReference type="Proteomes" id="UP000048949">
    <property type="component" value="Unassembled WGS sequence"/>
</dbReference>
<dbReference type="RefSeq" id="WP_048597996.1">
    <property type="nucleotide sequence ID" value="NZ_CBFHGK010000001.1"/>
</dbReference>
<dbReference type="STRING" id="282199.GCA_001049735_00689"/>
<evidence type="ECO:0000313" key="4">
    <source>
        <dbReference type="Proteomes" id="UP000048949"/>
    </source>
</evidence>